<evidence type="ECO:0000313" key="3">
    <source>
        <dbReference type="Proteomes" id="UP001221757"/>
    </source>
</evidence>
<dbReference type="EMBL" id="JARKIE010000124">
    <property type="protein sequence ID" value="KAJ7680016.1"/>
    <property type="molecule type" value="Genomic_DNA"/>
</dbReference>
<protein>
    <submittedName>
        <fullName evidence="2">Uncharacterized protein</fullName>
    </submittedName>
</protein>
<name>A0AAD7D953_MYCRO</name>
<organism evidence="2 3">
    <name type="scientific">Mycena rosella</name>
    <name type="common">Pink bonnet</name>
    <name type="synonym">Agaricus rosellus</name>
    <dbReference type="NCBI Taxonomy" id="1033263"/>
    <lineage>
        <taxon>Eukaryota</taxon>
        <taxon>Fungi</taxon>
        <taxon>Dikarya</taxon>
        <taxon>Basidiomycota</taxon>
        <taxon>Agaricomycotina</taxon>
        <taxon>Agaricomycetes</taxon>
        <taxon>Agaricomycetidae</taxon>
        <taxon>Agaricales</taxon>
        <taxon>Marasmiineae</taxon>
        <taxon>Mycenaceae</taxon>
        <taxon>Mycena</taxon>
    </lineage>
</organism>
<gene>
    <name evidence="2" type="ORF">B0H17DRAFT_1138786</name>
</gene>
<proteinExistence type="predicted"/>
<sequence length="139" mass="15008">MDQSEPEVEGCSKRPPGPGTMRSLTSQEIERFVLERAGNVPMLQAKPKWRQNVPRCVGGLGPGVRREGDERATMPVLQNGHPRLGNRVILQAQPPELPIVWGLLGAVSHGQWTRHAAGAGVFSAHRKILAGLGSGQKIV</sequence>
<comment type="caution">
    <text evidence="2">The sequence shown here is derived from an EMBL/GenBank/DDBJ whole genome shotgun (WGS) entry which is preliminary data.</text>
</comment>
<keyword evidence="3" id="KW-1185">Reference proteome</keyword>
<dbReference type="AlphaFoldDB" id="A0AAD7D953"/>
<evidence type="ECO:0000313" key="2">
    <source>
        <dbReference type="EMBL" id="KAJ7680016.1"/>
    </source>
</evidence>
<accession>A0AAD7D953</accession>
<evidence type="ECO:0000256" key="1">
    <source>
        <dbReference type="SAM" id="MobiDB-lite"/>
    </source>
</evidence>
<dbReference type="Proteomes" id="UP001221757">
    <property type="component" value="Unassembled WGS sequence"/>
</dbReference>
<reference evidence="2" key="1">
    <citation type="submission" date="2023-03" db="EMBL/GenBank/DDBJ databases">
        <title>Massive genome expansion in bonnet fungi (Mycena s.s.) driven by repeated elements and novel gene families across ecological guilds.</title>
        <authorList>
            <consortium name="Lawrence Berkeley National Laboratory"/>
            <person name="Harder C.B."/>
            <person name="Miyauchi S."/>
            <person name="Viragh M."/>
            <person name="Kuo A."/>
            <person name="Thoen E."/>
            <person name="Andreopoulos B."/>
            <person name="Lu D."/>
            <person name="Skrede I."/>
            <person name="Drula E."/>
            <person name="Henrissat B."/>
            <person name="Morin E."/>
            <person name="Kohler A."/>
            <person name="Barry K."/>
            <person name="LaButti K."/>
            <person name="Morin E."/>
            <person name="Salamov A."/>
            <person name="Lipzen A."/>
            <person name="Mereny Z."/>
            <person name="Hegedus B."/>
            <person name="Baldrian P."/>
            <person name="Stursova M."/>
            <person name="Weitz H."/>
            <person name="Taylor A."/>
            <person name="Grigoriev I.V."/>
            <person name="Nagy L.G."/>
            <person name="Martin F."/>
            <person name="Kauserud H."/>
        </authorList>
    </citation>
    <scope>NUCLEOTIDE SEQUENCE</scope>
    <source>
        <strain evidence="2">CBHHK067</strain>
    </source>
</reference>
<feature type="region of interest" description="Disordered" evidence="1">
    <location>
        <begin position="1"/>
        <end position="23"/>
    </location>
</feature>